<keyword evidence="3" id="KW-1185">Reference proteome</keyword>
<feature type="region of interest" description="Disordered" evidence="1">
    <location>
        <begin position="63"/>
        <end position="123"/>
    </location>
</feature>
<gene>
    <name evidence="2" type="ORF">EV192_104240</name>
</gene>
<evidence type="ECO:0000256" key="1">
    <source>
        <dbReference type="SAM" id="MobiDB-lite"/>
    </source>
</evidence>
<dbReference type="AlphaFoldDB" id="A0A4R2JRD7"/>
<dbReference type="OrthoDB" id="52928at2"/>
<comment type="caution">
    <text evidence="2">The sequence shown here is derived from an EMBL/GenBank/DDBJ whole genome shotgun (WGS) entry which is preliminary data.</text>
</comment>
<proteinExistence type="predicted"/>
<accession>A0A4R2JRD7</accession>
<dbReference type="EMBL" id="SLWS01000004">
    <property type="protein sequence ID" value="TCO59399.1"/>
    <property type="molecule type" value="Genomic_DNA"/>
</dbReference>
<feature type="compositionally biased region" description="Basic residues" evidence="1">
    <location>
        <begin position="90"/>
        <end position="99"/>
    </location>
</feature>
<dbReference type="RefSeq" id="WP_132117270.1">
    <property type="nucleotide sequence ID" value="NZ_SLWS01000004.1"/>
</dbReference>
<name>A0A4R2JRD7_9PSEU</name>
<sequence length="165" mass="18003">MTFSNADVDAGLDRPRRRVFTDEYKLTLLEEYYRLTESGAKNALLRREGLYSSHIVDWRRARDAGRLGGVSETPRQGRPAPDRTGTSKPVKSKSGKVKSGKPSPDTSVSAGKSATARDNERLAAENQRLAAELARTKTALEIVGKAQALLELLSESADTDPTSSR</sequence>
<reference evidence="2 3" key="1">
    <citation type="submission" date="2019-03" db="EMBL/GenBank/DDBJ databases">
        <title>Genomic Encyclopedia of Type Strains, Phase IV (KMG-IV): sequencing the most valuable type-strain genomes for metagenomic binning, comparative biology and taxonomic classification.</title>
        <authorList>
            <person name="Goeker M."/>
        </authorList>
    </citation>
    <scope>NUCLEOTIDE SEQUENCE [LARGE SCALE GENOMIC DNA]</scope>
    <source>
        <strain evidence="2 3">DSM 45934</strain>
    </source>
</reference>
<organism evidence="2 3">
    <name type="scientific">Actinocrispum wychmicini</name>
    <dbReference type="NCBI Taxonomy" id="1213861"/>
    <lineage>
        <taxon>Bacteria</taxon>
        <taxon>Bacillati</taxon>
        <taxon>Actinomycetota</taxon>
        <taxon>Actinomycetes</taxon>
        <taxon>Pseudonocardiales</taxon>
        <taxon>Pseudonocardiaceae</taxon>
        <taxon>Actinocrispum</taxon>
    </lineage>
</organism>
<evidence type="ECO:0000313" key="2">
    <source>
        <dbReference type="EMBL" id="TCO59399.1"/>
    </source>
</evidence>
<protein>
    <recommendedName>
        <fullName evidence="4">Transposase</fullName>
    </recommendedName>
</protein>
<evidence type="ECO:0008006" key="4">
    <source>
        <dbReference type="Google" id="ProtNLM"/>
    </source>
</evidence>
<evidence type="ECO:0000313" key="3">
    <source>
        <dbReference type="Proteomes" id="UP000295680"/>
    </source>
</evidence>
<dbReference type="Proteomes" id="UP000295680">
    <property type="component" value="Unassembled WGS sequence"/>
</dbReference>